<evidence type="ECO:0000313" key="4">
    <source>
        <dbReference type="WBParaSite" id="ECPE_0001092401-mRNA-1"/>
    </source>
</evidence>
<dbReference type="Proteomes" id="UP000272942">
    <property type="component" value="Unassembled WGS sequence"/>
</dbReference>
<protein>
    <submittedName>
        <fullName evidence="2 4">Uncharacterized protein</fullName>
    </submittedName>
</protein>
<evidence type="ECO:0000313" key="2">
    <source>
        <dbReference type="EMBL" id="VDP87781.1"/>
    </source>
</evidence>
<evidence type="ECO:0000256" key="1">
    <source>
        <dbReference type="SAM" id="MobiDB-lite"/>
    </source>
</evidence>
<feature type="region of interest" description="Disordered" evidence="1">
    <location>
        <begin position="25"/>
        <end position="44"/>
    </location>
</feature>
<feature type="region of interest" description="Disordered" evidence="1">
    <location>
        <begin position="79"/>
        <end position="103"/>
    </location>
</feature>
<reference evidence="4" key="1">
    <citation type="submission" date="2016-06" db="UniProtKB">
        <authorList>
            <consortium name="WormBaseParasite"/>
        </authorList>
    </citation>
    <scope>IDENTIFICATION</scope>
</reference>
<keyword evidence="3" id="KW-1185">Reference proteome</keyword>
<accession>A0A183AVA5</accession>
<evidence type="ECO:0000313" key="3">
    <source>
        <dbReference type="Proteomes" id="UP000272942"/>
    </source>
</evidence>
<proteinExistence type="predicted"/>
<dbReference type="AlphaFoldDB" id="A0A183AVA5"/>
<name>A0A183AVA5_9TREM</name>
<gene>
    <name evidence="2" type="ORF">ECPE_LOCUS10890</name>
</gene>
<sequence>MLTSRPVPPPPTPSVHPIAYWDCTARPQHSQREHRHTSVNSSQFVEFTGRDTGACANVGTNQRDRAVGLIMRGLLHTVRYDGDADDDDDDDDDYGDPSAKKSD</sequence>
<dbReference type="WBParaSite" id="ECPE_0001092401-mRNA-1">
    <property type="protein sequence ID" value="ECPE_0001092401-mRNA-1"/>
    <property type="gene ID" value="ECPE_0001092401"/>
</dbReference>
<dbReference type="EMBL" id="UZAN01049863">
    <property type="protein sequence ID" value="VDP87781.1"/>
    <property type="molecule type" value="Genomic_DNA"/>
</dbReference>
<feature type="compositionally biased region" description="Acidic residues" evidence="1">
    <location>
        <begin position="83"/>
        <end position="95"/>
    </location>
</feature>
<reference evidence="2 3" key="2">
    <citation type="submission" date="2018-11" db="EMBL/GenBank/DDBJ databases">
        <authorList>
            <consortium name="Pathogen Informatics"/>
        </authorList>
    </citation>
    <scope>NUCLEOTIDE SEQUENCE [LARGE SCALE GENOMIC DNA]</scope>
    <source>
        <strain evidence="2 3">Egypt</strain>
    </source>
</reference>
<organism evidence="4">
    <name type="scientific">Echinostoma caproni</name>
    <dbReference type="NCBI Taxonomy" id="27848"/>
    <lineage>
        <taxon>Eukaryota</taxon>
        <taxon>Metazoa</taxon>
        <taxon>Spiralia</taxon>
        <taxon>Lophotrochozoa</taxon>
        <taxon>Platyhelminthes</taxon>
        <taxon>Trematoda</taxon>
        <taxon>Digenea</taxon>
        <taxon>Plagiorchiida</taxon>
        <taxon>Echinostomata</taxon>
        <taxon>Echinostomatoidea</taxon>
        <taxon>Echinostomatidae</taxon>
        <taxon>Echinostoma</taxon>
    </lineage>
</organism>